<dbReference type="GO" id="GO:0016301">
    <property type="term" value="F:kinase activity"/>
    <property type="evidence" value="ECO:0007669"/>
    <property type="project" value="UniProtKB-KW"/>
</dbReference>
<evidence type="ECO:0000256" key="3">
    <source>
        <dbReference type="ARBA" id="ARBA00022490"/>
    </source>
</evidence>
<reference evidence="9 10" key="1">
    <citation type="submission" date="2018-08" db="EMBL/GenBank/DDBJ databases">
        <title>A genome reference for cultivated species of the human gut microbiota.</title>
        <authorList>
            <person name="Zou Y."/>
            <person name="Xue W."/>
            <person name="Luo G."/>
        </authorList>
    </citation>
    <scope>NUCLEOTIDE SEQUENCE [LARGE SCALE GENOMIC DNA]</scope>
    <source>
        <strain evidence="9 10">OM06-4</strain>
    </source>
</reference>
<keyword evidence="4" id="KW-0762">Sugar transport</keyword>
<proteinExistence type="predicted"/>
<evidence type="ECO:0000256" key="7">
    <source>
        <dbReference type="ARBA" id="ARBA00022777"/>
    </source>
</evidence>
<evidence type="ECO:0000256" key="1">
    <source>
        <dbReference type="ARBA" id="ARBA00004496"/>
    </source>
</evidence>
<keyword evidence="5" id="KW-0808">Transferase</keyword>
<dbReference type="Proteomes" id="UP000261032">
    <property type="component" value="Unassembled WGS sequence"/>
</dbReference>
<evidence type="ECO:0000313" key="10">
    <source>
        <dbReference type="Proteomes" id="UP000261032"/>
    </source>
</evidence>
<organism evidence="9 10">
    <name type="scientific">Thomasclavelia ramosa</name>
    <dbReference type="NCBI Taxonomy" id="1547"/>
    <lineage>
        <taxon>Bacteria</taxon>
        <taxon>Bacillati</taxon>
        <taxon>Bacillota</taxon>
        <taxon>Erysipelotrichia</taxon>
        <taxon>Erysipelotrichales</taxon>
        <taxon>Coprobacillaceae</taxon>
        <taxon>Thomasclavelia</taxon>
    </lineage>
</organism>
<evidence type="ECO:0000259" key="8">
    <source>
        <dbReference type="PROSITE" id="PS51101"/>
    </source>
</evidence>
<keyword evidence="2" id="KW-0813">Transport</keyword>
<protein>
    <submittedName>
        <fullName evidence="9">PTS mannose/fructose/sorbose transporter subunit IIB</fullName>
    </submittedName>
</protein>
<comment type="caution">
    <text evidence="9">The sequence shown here is derived from an EMBL/GenBank/DDBJ whole genome shotgun (WGS) entry which is preliminary data.</text>
</comment>
<feature type="domain" description="PTS EIIB type-4" evidence="8">
    <location>
        <begin position="1"/>
        <end position="158"/>
    </location>
</feature>
<dbReference type="PROSITE" id="PS51101">
    <property type="entry name" value="PTS_EIIB_TYPE_4"/>
    <property type="match status" value="1"/>
</dbReference>
<dbReference type="GO" id="GO:0008982">
    <property type="term" value="F:protein-N(PI)-phosphohistidine-sugar phosphotransferase activity"/>
    <property type="evidence" value="ECO:0007669"/>
    <property type="project" value="InterPro"/>
</dbReference>
<dbReference type="AlphaFoldDB" id="A0A3E3E4R2"/>
<dbReference type="GO" id="GO:0009401">
    <property type="term" value="P:phosphoenolpyruvate-dependent sugar phosphotransferase system"/>
    <property type="evidence" value="ECO:0007669"/>
    <property type="project" value="UniProtKB-KW"/>
</dbReference>
<dbReference type="InterPro" id="IPR004720">
    <property type="entry name" value="PTS_IIB_sorbose-sp"/>
</dbReference>
<dbReference type="RefSeq" id="WP_009301227.1">
    <property type="nucleotide sequence ID" value="NZ_JADMSW010000003.1"/>
</dbReference>
<name>A0A3E3E4R2_9FIRM</name>
<dbReference type="InterPro" id="IPR036667">
    <property type="entry name" value="PTS_IIB_sorbose-sp_sf"/>
</dbReference>
<evidence type="ECO:0000313" key="9">
    <source>
        <dbReference type="EMBL" id="RGD76333.1"/>
    </source>
</evidence>
<evidence type="ECO:0000256" key="4">
    <source>
        <dbReference type="ARBA" id="ARBA00022597"/>
    </source>
</evidence>
<gene>
    <name evidence="9" type="ORF">DXB93_18820</name>
</gene>
<evidence type="ECO:0000256" key="5">
    <source>
        <dbReference type="ARBA" id="ARBA00022679"/>
    </source>
</evidence>
<dbReference type="SUPFAM" id="SSF52728">
    <property type="entry name" value="PTS IIb component"/>
    <property type="match status" value="1"/>
</dbReference>
<keyword evidence="6" id="KW-0598">Phosphotransferase system</keyword>
<keyword evidence="7" id="KW-0418">Kinase</keyword>
<dbReference type="GO" id="GO:0005737">
    <property type="term" value="C:cytoplasm"/>
    <property type="evidence" value="ECO:0007669"/>
    <property type="project" value="UniProtKB-SubCell"/>
</dbReference>
<comment type="subcellular location">
    <subcellularLocation>
        <location evidence="1">Cytoplasm</location>
    </subcellularLocation>
</comment>
<sequence>MEIGLIRVDSRLIHGQVITKWLNYSKANVIVVVDDELSKDSFMSEIYTASAPNGIVVEILSIDDFMKNTVTHKYSNKRLLILLKNIETVYELYLRQFKMKHIQLGGLPSGVGKKAIYKAIYLNEEEINKLRDIANSGVYIDMQVIPEDTKSDLMKMIK</sequence>
<accession>A0A3E3E4R2</accession>
<keyword evidence="3" id="KW-0963">Cytoplasm</keyword>
<dbReference type="EMBL" id="QUSL01000074">
    <property type="protein sequence ID" value="RGD76333.1"/>
    <property type="molecule type" value="Genomic_DNA"/>
</dbReference>
<dbReference type="Gene3D" id="3.40.35.10">
    <property type="entry name" value="Phosphotransferase system, sorbose subfamily IIB component"/>
    <property type="match status" value="1"/>
</dbReference>
<evidence type="ECO:0000256" key="6">
    <source>
        <dbReference type="ARBA" id="ARBA00022683"/>
    </source>
</evidence>
<evidence type="ECO:0000256" key="2">
    <source>
        <dbReference type="ARBA" id="ARBA00022448"/>
    </source>
</evidence>
<dbReference type="Pfam" id="PF03830">
    <property type="entry name" value="PTSIIB_sorb"/>
    <property type="match status" value="1"/>
</dbReference>